<proteinExistence type="predicted"/>
<accession>A0AAV2DUI6</accession>
<evidence type="ECO:0000313" key="2">
    <source>
        <dbReference type="EMBL" id="CAL1377356.1"/>
    </source>
</evidence>
<dbReference type="EMBL" id="OZ034816">
    <property type="protein sequence ID" value="CAL1377356.1"/>
    <property type="molecule type" value="Genomic_DNA"/>
</dbReference>
<gene>
    <name evidence="2" type="ORF">LTRI10_LOCUS19012</name>
</gene>
<name>A0AAV2DUI6_9ROSI</name>
<dbReference type="AlphaFoldDB" id="A0AAV2DUI6"/>
<reference evidence="2 3" key="1">
    <citation type="submission" date="2024-04" db="EMBL/GenBank/DDBJ databases">
        <authorList>
            <person name="Fracassetti M."/>
        </authorList>
    </citation>
    <scope>NUCLEOTIDE SEQUENCE [LARGE SCALE GENOMIC DNA]</scope>
</reference>
<evidence type="ECO:0000313" key="3">
    <source>
        <dbReference type="Proteomes" id="UP001497516"/>
    </source>
</evidence>
<evidence type="ECO:0000256" key="1">
    <source>
        <dbReference type="SAM" id="MobiDB-lite"/>
    </source>
</evidence>
<protein>
    <submittedName>
        <fullName evidence="2">Uncharacterized protein</fullName>
    </submittedName>
</protein>
<sequence length="149" mass="16262">MAIMNIWMRVAPVARGEVCRHTRGDKIEIRTARGVLPRLDGWGEGCTGRYLDLGSDPALDLGISRPNPEALPACGTIVGPWGDHRLNQGPHSKRRPKREKAQWRLKRETGPPSGRWAGRRGGRLKTAGVRACTTDGAAFGTIIPSLTPH</sequence>
<keyword evidence="3" id="KW-1185">Reference proteome</keyword>
<feature type="compositionally biased region" description="Basic and acidic residues" evidence="1">
    <location>
        <begin position="99"/>
        <end position="109"/>
    </location>
</feature>
<feature type="region of interest" description="Disordered" evidence="1">
    <location>
        <begin position="81"/>
        <end position="120"/>
    </location>
</feature>
<organism evidence="2 3">
    <name type="scientific">Linum trigynum</name>
    <dbReference type="NCBI Taxonomy" id="586398"/>
    <lineage>
        <taxon>Eukaryota</taxon>
        <taxon>Viridiplantae</taxon>
        <taxon>Streptophyta</taxon>
        <taxon>Embryophyta</taxon>
        <taxon>Tracheophyta</taxon>
        <taxon>Spermatophyta</taxon>
        <taxon>Magnoliopsida</taxon>
        <taxon>eudicotyledons</taxon>
        <taxon>Gunneridae</taxon>
        <taxon>Pentapetalae</taxon>
        <taxon>rosids</taxon>
        <taxon>fabids</taxon>
        <taxon>Malpighiales</taxon>
        <taxon>Linaceae</taxon>
        <taxon>Linum</taxon>
    </lineage>
</organism>
<dbReference type="Proteomes" id="UP001497516">
    <property type="component" value="Chromosome 3"/>
</dbReference>